<organism evidence="1 2">
    <name type="scientific">Potamilus streckersoni</name>
    <dbReference type="NCBI Taxonomy" id="2493646"/>
    <lineage>
        <taxon>Eukaryota</taxon>
        <taxon>Metazoa</taxon>
        <taxon>Spiralia</taxon>
        <taxon>Lophotrochozoa</taxon>
        <taxon>Mollusca</taxon>
        <taxon>Bivalvia</taxon>
        <taxon>Autobranchia</taxon>
        <taxon>Heteroconchia</taxon>
        <taxon>Palaeoheterodonta</taxon>
        <taxon>Unionida</taxon>
        <taxon>Unionoidea</taxon>
        <taxon>Unionidae</taxon>
        <taxon>Ambleminae</taxon>
        <taxon>Lampsilini</taxon>
        <taxon>Potamilus</taxon>
    </lineage>
</organism>
<dbReference type="Proteomes" id="UP001195483">
    <property type="component" value="Unassembled WGS sequence"/>
</dbReference>
<proteinExistence type="predicted"/>
<dbReference type="EMBL" id="JAEAOA010000363">
    <property type="protein sequence ID" value="KAK3597278.1"/>
    <property type="molecule type" value="Genomic_DNA"/>
</dbReference>
<keyword evidence="2" id="KW-1185">Reference proteome</keyword>
<dbReference type="AlphaFoldDB" id="A0AAE0STF7"/>
<evidence type="ECO:0000313" key="1">
    <source>
        <dbReference type="EMBL" id="KAK3597278.1"/>
    </source>
</evidence>
<gene>
    <name evidence="1" type="ORF">CHS0354_005037</name>
</gene>
<reference evidence="1" key="3">
    <citation type="submission" date="2023-05" db="EMBL/GenBank/DDBJ databases">
        <authorList>
            <person name="Smith C.H."/>
        </authorList>
    </citation>
    <scope>NUCLEOTIDE SEQUENCE</scope>
    <source>
        <strain evidence="1">CHS0354</strain>
        <tissue evidence="1">Mantle</tissue>
    </source>
</reference>
<name>A0AAE0STF7_9BIVA</name>
<sequence length="55" mass="6404">SQYTDPKQKVAEELISLPYGQTSLDWHPAYRGILFFRSTADISDKQKYRLNIVSK</sequence>
<reference evidence="1" key="2">
    <citation type="journal article" date="2021" name="Genome Biol. Evol.">
        <title>Developing a high-quality reference genome for a parasitic bivalve with doubly uniparental inheritance (Bivalvia: Unionida).</title>
        <authorList>
            <person name="Smith C.H."/>
        </authorList>
    </citation>
    <scope>NUCLEOTIDE SEQUENCE</scope>
    <source>
        <strain evidence="1">CHS0354</strain>
        <tissue evidence="1">Mantle</tissue>
    </source>
</reference>
<protein>
    <submittedName>
        <fullName evidence="1">Uncharacterized protein</fullName>
    </submittedName>
</protein>
<reference evidence="1" key="1">
    <citation type="journal article" date="2021" name="Genome Biol. Evol.">
        <title>A High-Quality Reference Genome for a Parasitic Bivalve with Doubly Uniparental Inheritance (Bivalvia: Unionida).</title>
        <authorList>
            <person name="Smith C.H."/>
        </authorList>
    </citation>
    <scope>NUCLEOTIDE SEQUENCE</scope>
    <source>
        <strain evidence="1">CHS0354</strain>
    </source>
</reference>
<comment type="caution">
    <text evidence="1">The sequence shown here is derived from an EMBL/GenBank/DDBJ whole genome shotgun (WGS) entry which is preliminary data.</text>
</comment>
<evidence type="ECO:0000313" key="2">
    <source>
        <dbReference type="Proteomes" id="UP001195483"/>
    </source>
</evidence>
<feature type="non-terminal residue" evidence="1">
    <location>
        <position position="55"/>
    </location>
</feature>
<accession>A0AAE0STF7</accession>
<feature type="non-terminal residue" evidence="1">
    <location>
        <position position="1"/>
    </location>
</feature>